<feature type="non-terminal residue" evidence="1">
    <location>
        <position position="1"/>
    </location>
</feature>
<reference evidence="1" key="1">
    <citation type="journal article" date="2021" name="Front Med (Lausanne)">
        <title>The Prevalence and Determinants of Fusidic Acid Resistance Among Methicillin-Resistant Staphylococcus aureus Clinical Isolates in China.</title>
        <authorList>
            <person name="Zhao H."/>
            <person name="Wang X."/>
            <person name="Wang B."/>
            <person name="Xu Y."/>
            <person name="Rao L."/>
            <person name="Wan B."/>
            <person name="Guo Y."/>
            <person name="Wu X."/>
            <person name="Yu J."/>
            <person name="Chen L."/>
            <person name="Li M."/>
            <person name="Yu F."/>
        </authorList>
    </citation>
    <scope>NUCLEOTIDE SEQUENCE</scope>
    <source>
        <strain evidence="1">NC-4</strain>
    </source>
</reference>
<evidence type="ECO:0000313" key="1">
    <source>
        <dbReference type="EMBL" id="MCE3363865.1"/>
    </source>
</evidence>
<protein>
    <recommendedName>
        <fullName evidence="3">GNAT family N-acetyltransferase</fullName>
    </recommendedName>
</protein>
<dbReference type="Proteomes" id="UP001200271">
    <property type="component" value="Unassembled WGS sequence"/>
</dbReference>
<evidence type="ECO:0000313" key="2">
    <source>
        <dbReference type="Proteomes" id="UP001200271"/>
    </source>
</evidence>
<reference evidence="1" key="2">
    <citation type="submission" date="2023-08" db="EMBL/GenBank/DDBJ databases">
        <authorList>
            <person name="Zhao H."/>
            <person name="Wang X."/>
        </authorList>
    </citation>
    <scope>NUCLEOTIDE SEQUENCE</scope>
    <source>
        <strain evidence="1">NC-4</strain>
    </source>
</reference>
<evidence type="ECO:0008006" key="3">
    <source>
        <dbReference type="Google" id="ProtNLM"/>
    </source>
</evidence>
<name>A0AAW4YCT5_STAAU</name>
<dbReference type="AlphaFoldDB" id="A0AAW4YCT5"/>
<accession>A0AAW4YCT5</accession>
<dbReference type="EMBL" id="JAIUEN010000372">
    <property type="protein sequence ID" value="MCE3363865.1"/>
    <property type="molecule type" value="Genomic_DNA"/>
</dbReference>
<gene>
    <name evidence="1" type="ORF">LB359_16600</name>
</gene>
<comment type="caution">
    <text evidence="1">The sequence shown here is derived from an EMBL/GenBank/DDBJ whole genome shotgun (WGS) entry which is preliminary data.</text>
</comment>
<proteinExistence type="predicted"/>
<organism evidence="1 2">
    <name type="scientific">Staphylococcus aureus</name>
    <dbReference type="NCBI Taxonomy" id="1280"/>
    <lineage>
        <taxon>Bacteria</taxon>
        <taxon>Bacillati</taxon>
        <taxon>Bacillota</taxon>
        <taxon>Bacilli</taxon>
        <taxon>Bacillales</taxon>
        <taxon>Staphylococcaceae</taxon>
        <taxon>Staphylococcus</taxon>
    </lineage>
</organism>
<sequence>EVYKELGHEVLSKYNENFLNYKMSLK</sequence>